<dbReference type="Pfam" id="PF13387">
    <property type="entry name" value="Lnb_N"/>
    <property type="match status" value="1"/>
</dbReference>
<dbReference type="STRING" id="158190.SpiGrapes_2801"/>
<organism evidence="3 4">
    <name type="scientific">Sphaerochaeta pleomorpha (strain ATCC BAA-1885 / DSM 22778 / Grapes)</name>
    <dbReference type="NCBI Taxonomy" id="158190"/>
    <lineage>
        <taxon>Bacteria</taxon>
        <taxon>Pseudomonadati</taxon>
        <taxon>Spirochaetota</taxon>
        <taxon>Spirochaetia</taxon>
        <taxon>Spirochaetales</taxon>
        <taxon>Sphaerochaetaceae</taxon>
        <taxon>Sphaerochaeta</taxon>
    </lineage>
</organism>
<dbReference type="Proteomes" id="UP000005632">
    <property type="component" value="Chromosome"/>
</dbReference>
<feature type="transmembrane region" description="Helical" evidence="1">
    <location>
        <begin position="333"/>
        <end position="354"/>
    </location>
</feature>
<gene>
    <name evidence="3" type="ordered locus">SpiGrapes_2801</name>
</gene>
<feature type="domain" description="Lnb N-terminal periplasmic" evidence="2">
    <location>
        <begin position="57"/>
        <end position="209"/>
    </location>
</feature>
<keyword evidence="1" id="KW-1133">Transmembrane helix</keyword>
<protein>
    <recommendedName>
        <fullName evidence="2">Lnb N-terminal periplasmic domain-containing protein</fullName>
    </recommendedName>
</protein>
<keyword evidence="1" id="KW-0472">Membrane</keyword>
<name>G8QWI1_SPHPG</name>
<feature type="transmembrane region" description="Helical" evidence="1">
    <location>
        <begin position="366"/>
        <end position="385"/>
    </location>
</feature>
<keyword evidence="1" id="KW-0812">Transmembrane</keyword>
<reference evidence="3 4" key="1">
    <citation type="submission" date="2011-11" db="EMBL/GenBank/DDBJ databases">
        <title>Complete sequence of Spirochaeta sp. grapes.</title>
        <authorList>
            <consortium name="US DOE Joint Genome Institute"/>
            <person name="Lucas S."/>
            <person name="Han J."/>
            <person name="Lapidus A."/>
            <person name="Cheng J.-F."/>
            <person name="Goodwin L."/>
            <person name="Pitluck S."/>
            <person name="Peters L."/>
            <person name="Ovchinnikova G."/>
            <person name="Munk A.C."/>
            <person name="Detter J.C."/>
            <person name="Han C."/>
            <person name="Tapia R."/>
            <person name="Land M."/>
            <person name="Hauser L."/>
            <person name="Kyrpides N."/>
            <person name="Ivanova N."/>
            <person name="Pagani I."/>
            <person name="Ritalahtilisa K."/>
            <person name="Loeffler F."/>
            <person name="Woyke T."/>
        </authorList>
    </citation>
    <scope>NUCLEOTIDE SEQUENCE [LARGE SCALE GENOMIC DNA]</scope>
    <source>
        <strain evidence="4">ATCC BAA-1885 / DSM 22778 / Grapes</strain>
    </source>
</reference>
<proteinExistence type="predicted"/>
<dbReference type="KEGG" id="sgp:SpiGrapes_2801"/>
<dbReference type="AlphaFoldDB" id="G8QWI1"/>
<evidence type="ECO:0000313" key="3">
    <source>
        <dbReference type="EMBL" id="AEV30557.1"/>
    </source>
</evidence>
<feature type="transmembrane region" description="Helical" evidence="1">
    <location>
        <begin position="397"/>
        <end position="416"/>
    </location>
</feature>
<dbReference type="InterPro" id="IPR025178">
    <property type="entry name" value="Lnb_N"/>
</dbReference>
<feature type="transmembrane region" description="Helical" evidence="1">
    <location>
        <begin position="292"/>
        <end position="313"/>
    </location>
</feature>
<evidence type="ECO:0000259" key="2">
    <source>
        <dbReference type="Pfam" id="PF13387"/>
    </source>
</evidence>
<dbReference type="OrthoDB" id="5490204at2"/>
<dbReference type="RefSeq" id="WP_014271396.1">
    <property type="nucleotide sequence ID" value="NC_016633.1"/>
</dbReference>
<dbReference type="eggNOG" id="ENOG502Z87C">
    <property type="taxonomic scope" value="Bacteria"/>
</dbReference>
<feature type="transmembrane region" description="Helical" evidence="1">
    <location>
        <begin position="422"/>
        <end position="442"/>
    </location>
</feature>
<accession>G8QWI1</accession>
<keyword evidence="4" id="KW-1185">Reference proteome</keyword>
<dbReference type="HOGENOM" id="CLU_052983_0_0_12"/>
<evidence type="ECO:0000256" key="1">
    <source>
        <dbReference type="SAM" id="Phobius"/>
    </source>
</evidence>
<dbReference type="EMBL" id="CP003155">
    <property type="protein sequence ID" value="AEV30557.1"/>
    <property type="molecule type" value="Genomic_DNA"/>
</dbReference>
<sequence>MSSSRLCSIFLVFLTLSSLFGASLRQEPMFTDPYASEKLLEGRNFLRDLAPGEAEPVKDLRISLVTTGRGDPLYSWFGHSGLVATNTSNNKSVMYDYGIFNFKDDFYRTFVLGRLSYEVWATSTPARIDLAIKENRDMTEIILDLPLSARLEVLKFLNYNIQEGPNTYLYHQYEENCSTRLRDIIDKATDGQLRAWSTSIPMEETIRMLVGRYTRTNPAIEWILDFLQSGSIDKPITLWEAMFLPQIFESALLGFTYINTEGNVMPLTTGRQILNMATGGIRERPLDSWTSYTIRFTLFGIGTAILTILLGGFQKTQFPIPLRRARRFVYGTINFLLYTTGGGLALLLTFMMIVSNHDVTYFNENIIFINPYLMLMGIQALRGGFGHNRPLVRFRRANMLMVIITITWMVMKLVFIDHLIQQNWHIVLTVLPLYLANSTIPFERLLIPRHRTIDDSDS</sequence>
<evidence type="ECO:0000313" key="4">
    <source>
        <dbReference type="Proteomes" id="UP000005632"/>
    </source>
</evidence>